<keyword evidence="6" id="KW-0325">Glycoprotein</keyword>
<accession>A0AAE0BZ35</accession>
<evidence type="ECO:0000313" key="8">
    <source>
        <dbReference type="EMBL" id="KAK3245428.1"/>
    </source>
</evidence>
<protein>
    <submittedName>
        <fullName evidence="8">Uncharacterized protein</fullName>
    </submittedName>
</protein>
<evidence type="ECO:0000256" key="1">
    <source>
        <dbReference type="ARBA" id="ARBA00004167"/>
    </source>
</evidence>
<dbReference type="PANTHER" id="PTHR12812">
    <property type="entry name" value="HEPARAN SULFATE 6-O-SULFOTRANSFERASE 3"/>
    <property type="match status" value="1"/>
</dbReference>
<dbReference type="EMBL" id="LGRX02030655">
    <property type="protein sequence ID" value="KAK3245428.1"/>
    <property type="molecule type" value="Genomic_DNA"/>
</dbReference>
<evidence type="ECO:0000256" key="7">
    <source>
        <dbReference type="SAM" id="MobiDB-lite"/>
    </source>
</evidence>
<evidence type="ECO:0000256" key="3">
    <source>
        <dbReference type="ARBA" id="ARBA00022692"/>
    </source>
</evidence>
<dbReference type="GO" id="GO:0016020">
    <property type="term" value="C:membrane"/>
    <property type="evidence" value="ECO:0007669"/>
    <property type="project" value="UniProtKB-SubCell"/>
</dbReference>
<dbReference type="Gene3D" id="3.40.50.300">
    <property type="entry name" value="P-loop containing nucleotide triphosphate hydrolases"/>
    <property type="match status" value="1"/>
</dbReference>
<evidence type="ECO:0000256" key="4">
    <source>
        <dbReference type="ARBA" id="ARBA00022989"/>
    </source>
</evidence>
<keyword evidence="5" id="KW-0472">Membrane</keyword>
<dbReference type="GO" id="GO:0017095">
    <property type="term" value="F:heparan sulfate 6-sulfotransferase activity"/>
    <property type="evidence" value="ECO:0007669"/>
    <property type="project" value="TreeGrafter"/>
</dbReference>
<organism evidence="8 9">
    <name type="scientific">Cymbomonas tetramitiformis</name>
    <dbReference type="NCBI Taxonomy" id="36881"/>
    <lineage>
        <taxon>Eukaryota</taxon>
        <taxon>Viridiplantae</taxon>
        <taxon>Chlorophyta</taxon>
        <taxon>Pyramimonadophyceae</taxon>
        <taxon>Pyramimonadales</taxon>
        <taxon>Pyramimonadaceae</taxon>
        <taxon>Cymbomonas</taxon>
    </lineage>
</organism>
<feature type="region of interest" description="Disordered" evidence="7">
    <location>
        <begin position="385"/>
        <end position="405"/>
    </location>
</feature>
<keyword evidence="9" id="KW-1185">Reference proteome</keyword>
<dbReference type="InterPro" id="IPR010635">
    <property type="entry name" value="Heparan_SO4-6-sulfoTrfase"/>
</dbReference>
<dbReference type="SUPFAM" id="SSF52540">
    <property type="entry name" value="P-loop containing nucleoside triphosphate hydrolases"/>
    <property type="match status" value="1"/>
</dbReference>
<dbReference type="InterPro" id="IPR027417">
    <property type="entry name" value="P-loop_NTPase"/>
</dbReference>
<evidence type="ECO:0000256" key="5">
    <source>
        <dbReference type="ARBA" id="ARBA00023136"/>
    </source>
</evidence>
<keyword evidence="4" id="KW-1133">Transmembrane helix</keyword>
<comment type="subcellular location">
    <subcellularLocation>
        <location evidence="1">Membrane</location>
        <topology evidence="1">Single-pass membrane protein</topology>
    </subcellularLocation>
</comment>
<evidence type="ECO:0000256" key="6">
    <source>
        <dbReference type="ARBA" id="ARBA00023180"/>
    </source>
</evidence>
<dbReference type="AlphaFoldDB" id="A0AAE0BZ35"/>
<name>A0AAE0BZ35_9CHLO</name>
<dbReference type="PANTHER" id="PTHR12812:SF0">
    <property type="entry name" value="HEPARAN-SULFATE 6-O-SULFOTRANSFERASE"/>
    <property type="match status" value="1"/>
</dbReference>
<reference evidence="8 9" key="1">
    <citation type="journal article" date="2015" name="Genome Biol. Evol.">
        <title>Comparative Genomics of a Bacterivorous Green Alga Reveals Evolutionary Causalities and Consequences of Phago-Mixotrophic Mode of Nutrition.</title>
        <authorList>
            <person name="Burns J.A."/>
            <person name="Paasch A."/>
            <person name="Narechania A."/>
            <person name="Kim E."/>
        </authorList>
    </citation>
    <scope>NUCLEOTIDE SEQUENCE [LARGE SCALE GENOMIC DNA]</scope>
    <source>
        <strain evidence="8 9">PLY_AMNH</strain>
    </source>
</reference>
<keyword evidence="2" id="KW-0808">Transferase</keyword>
<dbReference type="Proteomes" id="UP001190700">
    <property type="component" value="Unassembled WGS sequence"/>
</dbReference>
<evidence type="ECO:0000313" key="9">
    <source>
        <dbReference type="Proteomes" id="UP001190700"/>
    </source>
</evidence>
<gene>
    <name evidence="8" type="ORF">CYMTET_45000</name>
</gene>
<sequence>MVFAYYRGRHRLNLTLGAFIVLSWPQLFAVSADIRFQEESRSTPSESFGIDSPTAQTDEWSLETNSKGEVCSQVVEEGLRGQVDNETIFFWNYLMEFCEEKFFVEEQVLDLKFSVYFLHFSKCGGTTFCRLANTIYKIAPIAKPRTNCNLPGNSLDARKSGGPRKRQLALFKTYNKFRFFANEGLMPPEGQEIFGGPVAYVTILRDPVQRAASRWAMFQRHHPTRAKNFRDLEDFLRAGQWDQVELSQVQALSGFSGNRTNLTTAHLEVAKRRLQHFSVVFCTERYNEGIQLMRHKFGWTKEVVHKNKSEKKLNITAAERDLMSEMFALDMELYAFGNQLLSAQLRFMRTEMALWGQGRLKHDLVTPMRRRGRTDYRFKRRKERVKREKDLDEYEYEPHEVDNTE</sequence>
<evidence type="ECO:0000256" key="2">
    <source>
        <dbReference type="ARBA" id="ARBA00022679"/>
    </source>
</evidence>
<comment type="caution">
    <text evidence="8">The sequence shown here is derived from an EMBL/GenBank/DDBJ whole genome shotgun (WGS) entry which is preliminary data.</text>
</comment>
<keyword evidence="3" id="KW-0812">Transmembrane</keyword>
<proteinExistence type="predicted"/>